<feature type="region of interest" description="Disordered" evidence="1">
    <location>
        <begin position="26"/>
        <end position="47"/>
    </location>
</feature>
<dbReference type="KEGG" id="pmrn:116952011"/>
<dbReference type="GeneID" id="116952011"/>
<evidence type="ECO:0000313" key="3">
    <source>
        <dbReference type="Proteomes" id="UP001318040"/>
    </source>
</evidence>
<gene>
    <name evidence="4" type="primary">LOC116952011</name>
</gene>
<accession>A0AAJ7XA67</accession>
<reference evidence="4" key="1">
    <citation type="submission" date="2025-08" db="UniProtKB">
        <authorList>
            <consortium name="RefSeq"/>
        </authorList>
    </citation>
    <scope>IDENTIFICATION</scope>
    <source>
        <tissue evidence="4">Sperm</tissue>
    </source>
</reference>
<keyword evidence="2" id="KW-0472">Membrane</keyword>
<keyword evidence="2" id="KW-1133">Transmembrane helix</keyword>
<dbReference type="Proteomes" id="UP001318040">
    <property type="component" value="Chromosome 3"/>
</dbReference>
<keyword evidence="3" id="KW-1185">Reference proteome</keyword>
<organism evidence="3 4">
    <name type="scientific">Petromyzon marinus</name>
    <name type="common">Sea lamprey</name>
    <dbReference type="NCBI Taxonomy" id="7757"/>
    <lineage>
        <taxon>Eukaryota</taxon>
        <taxon>Metazoa</taxon>
        <taxon>Chordata</taxon>
        <taxon>Craniata</taxon>
        <taxon>Vertebrata</taxon>
        <taxon>Cyclostomata</taxon>
        <taxon>Hyperoartia</taxon>
        <taxon>Petromyzontiformes</taxon>
        <taxon>Petromyzontidae</taxon>
        <taxon>Petromyzon</taxon>
    </lineage>
</organism>
<name>A0AAJ7XA67_PETMA</name>
<sequence length="367" mass="40079">MPPTRRRDAADITPPAAFLRLPLPHHLLLPPPPPPGQTAPHLGAPPHCEFTSSSARHAAVDPLFSTMGARSQPCHARCCCCRCGHLRLLLLLLLVSGCAAGDAADRVTPSSSSSTAAAGETMHAVHPSSEEMQHKCGFTLEGISECRDNRCREASTTCLNIDNPAACVVERCEQALAECERPLNANLSAEAVCERDGFAKVTTNCITEVSKSKDTFSHCKTKGYLQVRRRCFSSTWRKLVQQAATERTGAMNFTDDFFDCVDKNCISQSESCPEKNSAYIKNVSARIFTLEGCTYSIATFPQECENPLCPRAIDVCFKRFSSAGLMVTLAVIVLLLLALAVAFIVRRGRKHFHHPRSNNSVAYVRVI</sequence>
<dbReference type="RefSeq" id="XP_032826880.1">
    <property type="nucleotide sequence ID" value="XM_032970989.1"/>
</dbReference>
<proteinExistence type="predicted"/>
<protein>
    <submittedName>
        <fullName evidence="4">Uncharacterized protein LOC116952011</fullName>
    </submittedName>
</protein>
<dbReference type="AlphaFoldDB" id="A0AAJ7XA67"/>
<evidence type="ECO:0000256" key="1">
    <source>
        <dbReference type="SAM" id="MobiDB-lite"/>
    </source>
</evidence>
<keyword evidence="2" id="KW-0812">Transmembrane</keyword>
<evidence type="ECO:0000256" key="2">
    <source>
        <dbReference type="SAM" id="Phobius"/>
    </source>
</evidence>
<evidence type="ECO:0000313" key="4">
    <source>
        <dbReference type="RefSeq" id="XP_032826880.1"/>
    </source>
</evidence>
<feature type="transmembrane region" description="Helical" evidence="2">
    <location>
        <begin position="323"/>
        <end position="345"/>
    </location>
</feature>